<dbReference type="EMBL" id="OV121134">
    <property type="protein sequence ID" value="CAH0553594.1"/>
    <property type="molecule type" value="Genomic_DNA"/>
</dbReference>
<feature type="compositionally biased region" description="Basic and acidic residues" evidence="3">
    <location>
        <begin position="1020"/>
        <end position="1063"/>
    </location>
</feature>
<keyword evidence="1" id="KW-0862">Zinc</keyword>
<feature type="compositionally biased region" description="Basic and acidic residues" evidence="3">
    <location>
        <begin position="911"/>
        <end position="925"/>
    </location>
</feature>
<sequence length="2551" mass="283748">MSETALEFNEGDIVWVKLGPSWWPGEVKDPNNLPSDVVSFKKPPLYIVKFFDEDSYEYVKTPQNIHPYNCERKNDFIKKGMASFRAKLVHMQKFPKDVCTAEVKTGGNPNILSEPIFLPEKKINYAAEIFGTPSPKKKLKEGDRKKGRFSISKKDSTPNITHRRFLGSDDYEAQICIQYPGKDICGDTEECEEIIRINKEPAQEYKCQKCGYATTRLEVMILHTKSHIQGVYDSTLSSKKSRKSVVRKPRQKKKTFDELLLEDDSDLDMPASKRKPKSQTSSRKAKQKKSEENKNDSVAEPVSPTHIRNNLLAEWEESDEEEEDEDSDKPIDKNVEEKNDKDEEQENTEDLSKNDDEKEKTQNGDASPSKTKEDRQNEIKKDIKSCFDFDDDEEDTPIVETAVGRKIPRVIPPSEKRKSEDFQFKPKTTKDSLEKSNIVEEDIDDEKKEETLKVSQSFNVIESEEPEKEEDHEKTFKELLESTSVPTLPDVQNTLKAEQNFHDTKTIKFPDKTEPTESEKKSSEVATKLTNPKKRFVKSFEDFEMLQNEQRRLEEEEEERSHQPEEKAQHVEEKSEEHQKPHDFLEEKPVEDVKISKLRNKMMTKIMSEERPTRQSTRRSSENTSQTSTRKSLEKQIFTKKEDKIEDEIEAEIEDKIEAEIEEDISRKKDAIAERLGVKRETRSRFSELKKVEEQKNVEEREEKKALEKESCPPKKKFCSRRSSKRQSVNEQKAAEINSDEGNIKAEEISQNHASSPKSPAGESPEQKAVEEGNIKLEEISQTDVSSPAEESAEQKAAEIITDEDNFKEVQENVDEREQKKALEKESCPPKKKFCSRRSSKRQSVNEQKAAEINADEDNIKAEEISQNNASSRKSPAEKSAEQKAAEDDIKAEEISQNDVSLPKSPPEEIPEQKAAEIDAVKEEQENVEEREEKKALEKESCPPKKKFFSRRSSKRQSVNEQKAAEKNADEDNFKAEEISQNDASSPKSPCEESLEQKAAEEDNIKLEEISQNDASSPKRSAEEIPTRPEKDQVLDEKDVQEIPTRPEKDQVLDEKDVQEKNISDISSNIEIALNKSEELRNSSKSDLDLIVASECNNSKSDLNRDKIELSLEKSEDLNSKSPTKQNDSPEKNRNHLPSPRKESSSPTKITAAPIKDTFLSKKEDVYSITETSAVLPDDAICSPIKKSPIKQKQEEENLEAKEDSIKVEAQQEKELNENSTKVNVLEFSFEDAELDKSTTDKDLNELVDKPAEETKNVAEAEDNPVKTDEEEVIESVEMSALSTLASLATATTESLQEKPDKIDHMVIPAASETVHIDESSLTVVSEKDLADGQVEITSSSEHSTKPPVTLMNFSMDFTESETENSSELHKIIENQISKSPTKSASEEGSRDKSVKKYERLELLDILEGNSLTPEQKAKDIRSAPSFPNEILDFEEHIPSQIVRATTNQTNDAVIDVPKPETFKCTSKLMARLTEAKKKREPEVYKGKIKKANLSVATKSLGPKTTLSETTEKSTPSKSSSNKPIILSEKIIKPANTVPMKKPLKRTFEDIEDVEAPFFIAKSSKKSVESNEVNKGAINKGGKAKILQQTIITPAGQVIQPKLSQMQTDDNVFDINNMPIVMSDDIFTPDNIESMPVVLEDKPNTTKNVLITNSIKKTVTQTRTTNPQLSPVIKSRAKPLIKQAPRILQNSTPRMIKQHQVLPSSAKPNSKYIIMPQSSNSGGSPQLTQIKTAKKSAVIKQTIQPGKTFSPVSRTQNVMQESTGNKIMIVTNQQGEQQRLLLTPAHQKLLGVPGGAAKITKPLIKNTYLQQKSGTVWTPNAGPSATKTIRGATKLMSSPSSQLSGQSISANMQPRTVNKTVIGNKIYVNKNQKTVRQKTILIKNQHGQTVRTIQGTDDELLDKQVAEQLEAIKAKASGALRFQQQQQAQKQHQNLKSTIKKTFSKRVNAIKDPKTSPAPKSDSVPPLTLISPKKNEPALQPEEKTAADTGDRAPNQLVIQDALGNQTTITEGQILALPSETVDGQPQSYMLVTLDESGNLTPLNSEALMSLDPNLLGGGDLSNMVLQIDQGGSETNHEGTIQTQTAVVSATATEKPTTKVSVQKESSKPAPVKYNSSVDVETTTTEVSKVAVDSANTLAVETSDTEALGAEGGQQLILTGDPIATQKFLESLTEGSTDLANILANAEGSSSIIIQADGQQILINTNSDNQMMLSLNSDNVESSETGNPMFNTQQSTKSQDILAAALADTDVFQPVQTTSRSKIHSQLSPGSTSLYPMNVGTVLETSLTLSTPIMTPLEVPSTNSKKIADEADILAQVPKNPALPITITDPNISQTVAQQQVLVANDLQANLELNLPISEAIISATSSEMSSPSFVYSLPTLDEINQKPFNSSMPLLTEDVEETTEVTSAKDINVKETTVPPVSEETITTEDETAKKDMMSTVDGFIEEEEGLCTLGGEMCSSLSEPPPDMFDLPSTTFLPANSKTDDHAENDSLVESNSPTTVTSEDSNEIPVQAEIVTELSLSSADSNSSLKRSSPEEEDGNQEKKCKFD</sequence>
<evidence type="ECO:0000256" key="1">
    <source>
        <dbReference type="PROSITE-ProRule" id="PRU00042"/>
    </source>
</evidence>
<feature type="compositionally biased region" description="Basic and acidic residues" evidence="3">
    <location>
        <begin position="549"/>
        <end position="595"/>
    </location>
</feature>
<feature type="region of interest" description="Disordered" evidence="3">
    <location>
        <begin position="1237"/>
        <end position="1271"/>
    </location>
</feature>
<feature type="compositionally biased region" description="Basic residues" evidence="3">
    <location>
        <begin position="714"/>
        <end position="725"/>
    </location>
</feature>
<organism evidence="6 7">
    <name type="scientific">Brassicogethes aeneus</name>
    <name type="common">Rape pollen beetle</name>
    <name type="synonym">Meligethes aeneus</name>
    <dbReference type="NCBI Taxonomy" id="1431903"/>
    <lineage>
        <taxon>Eukaryota</taxon>
        <taxon>Metazoa</taxon>
        <taxon>Ecdysozoa</taxon>
        <taxon>Arthropoda</taxon>
        <taxon>Hexapoda</taxon>
        <taxon>Insecta</taxon>
        <taxon>Pterygota</taxon>
        <taxon>Neoptera</taxon>
        <taxon>Endopterygota</taxon>
        <taxon>Coleoptera</taxon>
        <taxon>Polyphaga</taxon>
        <taxon>Cucujiformia</taxon>
        <taxon>Nitidulidae</taxon>
        <taxon>Meligethinae</taxon>
        <taxon>Brassicogethes</taxon>
    </lineage>
</organism>
<evidence type="ECO:0000256" key="2">
    <source>
        <dbReference type="SAM" id="Coils"/>
    </source>
</evidence>
<proteinExistence type="predicted"/>
<dbReference type="PROSITE" id="PS50812">
    <property type="entry name" value="PWWP"/>
    <property type="match status" value="1"/>
</dbReference>
<dbReference type="CDD" id="cd05162">
    <property type="entry name" value="PWWP"/>
    <property type="match status" value="1"/>
</dbReference>
<feature type="compositionally biased region" description="Basic and acidic residues" evidence="3">
    <location>
        <begin position="288"/>
        <end position="297"/>
    </location>
</feature>
<feature type="compositionally biased region" description="Basic and acidic residues" evidence="3">
    <location>
        <begin position="805"/>
        <end position="829"/>
    </location>
</feature>
<feature type="compositionally biased region" description="Low complexity" evidence="3">
    <location>
        <begin position="2521"/>
        <end position="2534"/>
    </location>
</feature>
<feature type="domain" description="PWWP" evidence="5">
    <location>
        <begin position="10"/>
        <end position="59"/>
    </location>
</feature>
<dbReference type="OrthoDB" id="6381815at2759"/>
<feature type="region of interest" description="Disordered" evidence="3">
    <location>
        <begin position="1500"/>
        <end position="1526"/>
    </location>
</feature>
<feature type="compositionally biased region" description="Basic residues" evidence="3">
    <location>
        <begin position="272"/>
        <end position="287"/>
    </location>
</feature>
<feature type="compositionally biased region" description="Polar residues" evidence="3">
    <location>
        <begin position="1010"/>
        <end position="1019"/>
    </location>
</feature>
<dbReference type="SUPFAM" id="SSF63748">
    <property type="entry name" value="Tudor/PWWP/MBT"/>
    <property type="match status" value="1"/>
</dbReference>
<feature type="compositionally biased region" description="Basic residues" evidence="3">
    <location>
        <begin position="830"/>
        <end position="841"/>
    </location>
</feature>
<evidence type="ECO:0008006" key="8">
    <source>
        <dbReference type="Google" id="ProtNLM"/>
    </source>
</evidence>
<feature type="region of interest" description="Disordered" evidence="3">
    <location>
        <begin position="2463"/>
        <end position="2551"/>
    </location>
</feature>
<feature type="compositionally biased region" description="Basic residues" evidence="3">
    <location>
        <begin position="944"/>
        <end position="955"/>
    </location>
</feature>
<accession>A0A9P0FF63</accession>
<keyword evidence="7" id="KW-1185">Reference proteome</keyword>
<dbReference type="Gene3D" id="2.30.30.140">
    <property type="match status" value="1"/>
</dbReference>
<feature type="compositionally biased region" description="Basic and acidic residues" evidence="3">
    <location>
        <begin position="328"/>
        <end position="341"/>
    </location>
</feature>
<feature type="compositionally biased region" description="Basic and acidic residues" evidence="3">
    <location>
        <begin position="931"/>
        <end position="943"/>
    </location>
</feature>
<feature type="compositionally biased region" description="Basic and acidic residues" evidence="3">
    <location>
        <begin position="499"/>
        <end position="523"/>
    </location>
</feature>
<feature type="region of interest" description="Disordered" evidence="3">
    <location>
        <begin position="238"/>
        <end position="436"/>
    </location>
</feature>
<feature type="region of interest" description="Disordered" evidence="3">
    <location>
        <begin position="1374"/>
        <end position="1394"/>
    </location>
</feature>
<dbReference type="GO" id="GO:0008270">
    <property type="term" value="F:zinc ion binding"/>
    <property type="evidence" value="ECO:0007669"/>
    <property type="project" value="UniProtKB-KW"/>
</dbReference>
<feature type="compositionally biased region" description="Polar residues" evidence="3">
    <location>
        <begin position="865"/>
        <end position="874"/>
    </location>
</feature>
<keyword evidence="1" id="KW-0479">Metal-binding</keyword>
<reference evidence="6" key="1">
    <citation type="submission" date="2021-12" db="EMBL/GenBank/DDBJ databases">
        <authorList>
            <person name="King R."/>
        </authorList>
    </citation>
    <scope>NUCLEOTIDE SEQUENCE</scope>
</reference>
<keyword evidence="2" id="KW-0175">Coiled coil</keyword>
<feature type="compositionally biased region" description="Basic and acidic residues" evidence="3">
    <location>
        <begin position="370"/>
        <end position="387"/>
    </location>
</feature>
<dbReference type="InterPro" id="IPR000313">
    <property type="entry name" value="PWWP_dom"/>
</dbReference>
<feature type="compositionally biased region" description="Basic and acidic residues" evidence="3">
    <location>
        <begin position="1237"/>
        <end position="1268"/>
    </location>
</feature>
<feature type="compositionally biased region" description="Polar residues" evidence="3">
    <location>
        <begin position="2494"/>
        <end position="2506"/>
    </location>
</feature>
<feature type="compositionally biased region" description="Basic and acidic residues" evidence="3">
    <location>
        <begin position="662"/>
        <end position="713"/>
    </location>
</feature>
<feature type="compositionally biased region" description="Polar residues" evidence="3">
    <location>
        <begin position="2474"/>
        <end position="2483"/>
    </location>
</feature>
<evidence type="ECO:0000259" key="5">
    <source>
        <dbReference type="PROSITE" id="PS50812"/>
    </source>
</evidence>
<feature type="domain" description="C2H2-type" evidence="4">
    <location>
        <begin position="205"/>
        <end position="227"/>
    </location>
</feature>
<gene>
    <name evidence="6" type="ORF">MELIAE_LOCUS5554</name>
</gene>
<feature type="compositionally biased region" description="Basic and acidic residues" evidence="3">
    <location>
        <begin position="963"/>
        <end position="978"/>
    </location>
</feature>
<feature type="compositionally biased region" description="Basic residues" evidence="3">
    <location>
        <begin position="239"/>
        <end position="253"/>
    </location>
</feature>
<feature type="compositionally biased region" description="Basic and acidic residues" evidence="3">
    <location>
        <begin position="1128"/>
        <end position="1144"/>
    </location>
</feature>
<name>A0A9P0FF63_BRAAE</name>
<feature type="compositionally biased region" description="Basic and acidic residues" evidence="3">
    <location>
        <begin position="350"/>
        <end position="362"/>
    </location>
</feature>
<feature type="compositionally biased region" description="Basic and acidic residues" evidence="3">
    <location>
        <begin position="1385"/>
        <end position="1394"/>
    </location>
</feature>
<evidence type="ECO:0000256" key="3">
    <source>
        <dbReference type="SAM" id="MobiDB-lite"/>
    </source>
</evidence>
<feature type="region of interest" description="Disordered" evidence="3">
    <location>
        <begin position="662"/>
        <end position="1155"/>
    </location>
</feature>
<dbReference type="SMART" id="SM00293">
    <property type="entry name" value="PWWP"/>
    <property type="match status" value="1"/>
</dbReference>
<feature type="compositionally biased region" description="Acidic residues" evidence="3">
    <location>
        <begin position="314"/>
        <end position="327"/>
    </location>
</feature>
<feature type="compositionally biased region" description="Basic and acidic residues" evidence="3">
    <location>
        <begin position="875"/>
        <end position="894"/>
    </location>
</feature>
<feature type="compositionally biased region" description="Basic and acidic residues" evidence="3">
    <location>
        <begin position="414"/>
        <end position="436"/>
    </location>
</feature>
<evidence type="ECO:0000259" key="4">
    <source>
        <dbReference type="PROSITE" id="PS50157"/>
    </source>
</evidence>
<feature type="region of interest" description="Disordered" evidence="3">
    <location>
        <begin position="1948"/>
        <end position="1993"/>
    </location>
</feature>
<feature type="compositionally biased region" description="Basic and acidic residues" evidence="3">
    <location>
        <begin position="631"/>
        <end position="644"/>
    </location>
</feature>
<feature type="compositionally biased region" description="Basic and acidic residues" evidence="3">
    <location>
        <begin position="995"/>
        <end position="1009"/>
    </location>
</feature>
<feature type="compositionally biased region" description="Low complexity" evidence="3">
    <location>
        <begin position="1504"/>
        <end position="1526"/>
    </location>
</feature>
<feature type="compositionally biased region" description="Basic and acidic residues" evidence="3">
    <location>
        <begin position="1973"/>
        <end position="1991"/>
    </location>
</feature>
<dbReference type="PROSITE" id="PS50157">
    <property type="entry name" value="ZINC_FINGER_C2H2_2"/>
    <property type="match status" value="1"/>
</dbReference>
<keyword evidence="1" id="KW-0863">Zinc-finger</keyword>
<feature type="compositionally biased region" description="Basic and acidic residues" evidence="3">
    <location>
        <begin position="1076"/>
        <end position="1088"/>
    </location>
</feature>
<feature type="compositionally biased region" description="Polar residues" evidence="3">
    <location>
        <begin position="1375"/>
        <end position="1384"/>
    </location>
</feature>
<feature type="coiled-coil region" evidence="2">
    <location>
        <begin position="1191"/>
        <end position="1219"/>
    </location>
</feature>
<feature type="compositionally biased region" description="Polar residues" evidence="3">
    <location>
        <begin position="979"/>
        <end position="988"/>
    </location>
</feature>
<protein>
    <recommendedName>
        <fullName evidence="8">PWWP domain-containing protein</fullName>
    </recommendedName>
</protein>
<feature type="compositionally biased region" description="Basic and acidic residues" evidence="3">
    <location>
        <begin position="1102"/>
        <end position="1119"/>
    </location>
</feature>
<evidence type="ECO:0000313" key="7">
    <source>
        <dbReference type="Proteomes" id="UP001154078"/>
    </source>
</evidence>
<feature type="region of interest" description="Disordered" evidence="3">
    <location>
        <begin position="497"/>
        <end position="645"/>
    </location>
</feature>
<dbReference type="InterPro" id="IPR013087">
    <property type="entry name" value="Znf_C2H2_type"/>
</dbReference>
<dbReference type="Pfam" id="PF00855">
    <property type="entry name" value="PWWP"/>
    <property type="match status" value="1"/>
</dbReference>
<evidence type="ECO:0000313" key="6">
    <source>
        <dbReference type="EMBL" id="CAH0553594.1"/>
    </source>
</evidence>
<feature type="compositionally biased region" description="Acidic residues" evidence="3">
    <location>
        <begin position="388"/>
        <end position="397"/>
    </location>
</feature>
<feature type="compositionally biased region" description="Basic and acidic residues" evidence="3">
    <location>
        <begin position="765"/>
        <end position="779"/>
    </location>
</feature>
<dbReference type="Proteomes" id="UP001154078">
    <property type="component" value="Chromosome 3"/>
</dbReference>